<dbReference type="PROSITE" id="PS50931">
    <property type="entry name" value="HTH_LYSR"/>
    <property type="match status" value="1"/>
</dbReference>
<name>A0ABP7FDB2_9STAP</name>
<evidence type="ECO:0000313" key="7">
    <source>
        <dbReference type="Proteomes" id="UP001500920"/>
    </source>
</evidence>
<comment type="similarity">
    <text evidence="1">Belongs to the LysR transcriptional regulatory family.</text>
</comment>
<evidence type="ECO:0000256" key="4">
    <source>
        <dbReference type="ARBA" id="ARBA00023163"/>
    </source>
</evidence>
<evidence type="ECO:0000256" key="1">
    <source>
        <dbReference type="ARBA" id="ARBA00009437"/>
    </source>
</evidence>
<dbReference type="PANTHER" id="PTHR30126:SF39">
    <property type="entry name" value="HTH-TYPE TRANSCRIPTIONAL REGULATOR CYSL"/>
    <property type="match status" value="1"/>
</dbReference>
<keyword evidence="4" id="KW-0804">Transcription</keyword>
<gene>
    <name evidence="6" type="ORF">GCM10022378_21950</name>
</gene>
<sequence>MDQQLRVFITVAEKKNFSRAAEELHMTQPAVSQYIRALEENFNVRLLERSNKYVRLNKAGEIVYHHAKEIAGLHSRMNLLVDDLVNKVSGPLSIGASYTFGEYVLPHIIAKMKEIYPEVKPAVVIGNTAEIAQSVLRHQLDVGIVEGHSNQDEHLSTKEFAKDTMILVAASNHPLVKQKTEIQIKDLENETWILREKGSGTREAAEKLFHQLDISPKEIMNFGSTQAIKEMIEAGSGVSLLSEWAVQKELRNGDLKTLDIKGLPLARNFFILTNSPFQTKALKVFVDMLHKEKELTEFSKADRPG</sequence>
<dbReference type="EMBL" id="BAABCK010000069">
    <property type="protein sequence ID" value="GAA3733289.1"/>
    <property type="molecule type" value="Genomic_DNA"/>
</dbReference>
<dbReference type="InterPro" id="IPR036390">
    <property type="entry name" value="WH_DNA-bd_sf"/>
</dbReference>
<keyword evidence="2" id="KW-0805">Transcription regulation</keyword>
<reference evidence="7" key="1">
    <citation type="journal article" date="2019" name="Int. J. Syst. Evol. Microbiol.">
        <title>The Global Catalogue of Microorganisms (GCM) 10K type strain sequencing project: providing services to taxonomists for standard genome sequencing and annotation.</title>
        <authorList>
            <consortium name="The Broad Institute Genomics Platform"/>
            <consortium name="The Broad Institute Genome Sequencing Center for Infectious Disease"/>
            <person name="Wu L."/>
            <person name="Ma J."/>
        </authorList>
    </citation>
    <scope>NUCLEOTIDE SEQUENCE [LARGE SCALE GENOMIC DNA]</scope>
    <source>
        <strain evidence="7">JCM 16981</strain>
    </source>
</reference>
<dbReference type="RefSeq" id="WP_344704382.1">
    <property type="nucleotide sequence ID" value="NZ_BAABCK010000069.1"/>
</dbReference>
<dbReference type="PANTHER" id="PTHR30126">
    <property type="entry name" value="HTH-TYPE TRANSCRIPTIONAL REGULATOR"/>
    <property type="match status" value="1"/>
</dbReference>
<evidence type="ECO:0000313" key="6">
    <source>
        <dbReference type="EMBL" id="GAA3733289.1"/>
    </source>
</evidence>
<proteinExistence type="inferred from homology"/>
<dbReference type="CDD" id="cd08420">
    <property type="entry name" value="PBP2_CysL_like"/>
    <property type="match status" value="1"/>
</dbReference>
<evidence type="ECO:0000256" key="2">
    <source>
        <dbReference type="ARBA" id="ARBA00023015"/>
    </source>
</evidence>
<dbReference type="Proteomes" id="UP001500920">
    <property type="component" value="Unassembled WGS sequence"/>
</dbReference>
<dbReference type="SUPFAM" id="SSF46785">
    <property type="entry name" value="Winged helix' DNA-binding domain"/>
    <property type="match status" value="1"/>
</dbReference>
<comment type="caution">
    <text evidence="6">The sequence shown here is derived from an EMBL/GenBank/DDBJ whole genome shotgun (WGS) entry which is preliminary data.</text>
</comment>
<dbReference type="Pfam" id="PF03466">
    <property type="entry name" value="LysR_substrate"/>
    <property type="match status" value="1"/>
</dbReference>
<keyword evidence="3" id="KW-0238">DNA-binding</keyword>
<keyword evidence="7" id="KW-1185">Reference proteome</keyword>
<accession>A0ABP7FDB2</accession>
<feature type="domain" description="HTH lysR-type" evidence="5">
    <location>
        <begin position="1"/>
        <end position="57"/>
    </location>
</feature>
<dbReference type="InterPro" id="IPR036388">
    <property type="entry name" value="WH-like_DNA-bd_sf"/>
</dbReference>
<evidence type="ECO:0000259" key="5">
    <source>
        <dbReference type="PROSITE" id="PS50931"/>
    </source>
</evidence>
<dbReference type="SUPFAM" id="SSF53850">
    <property type="entry name" value="Periplasmic binding protein-like II"/>
    <property type="match status" value="1"/>
</dbReference>
<dbReference type="InterPro" id="IPR000847">
    <property type="entry name" value="LysR_HTH_N"/>
</dbReference>
<dbReference type="Gene3D" id="3.40.190.290">
    <property type="match status" value="1"/>
</dbReference>
<dbReference type="InterPro" id="IPR005119">
    <property type="entry name" value="LysR_subst-bd"/>
</dbReference>
<evidence type="ECO:0000256" key="3">
    <source>
        <dbReference type="ARBA" id="ARBA00023125"/>
    </source>
</evidence>
<protein>
    <submittedName>
        <fullName evidence="6">LysR family transcriptional regulator</fullName>
    </submittedName>
</protein>
<organism evidence="6 7">
    <name type="scientific">Salinicoccus jeotgali</name>
    <dbReference type="NCBI Taxonomy" id="381634"/>
    <lineage>
        <taxon>Bacteria</taxon>
        <taxon>Bacillati</taxon>
        <taxon>Bacillota</taxon>
        <taxon>Bacilli</taxon>
        <taxon>Bacillales</taxon>
        <taxon>Staphylococcaceae</taxon>
        <taxon>Salinicoccus</taxon>
    </lineage>
</organism>
<dbReference type="PRINTS" id="PR00039">
    <property type="entry name" value="HTHLYSR"/>
</dbReference>
<dbReference type="Gene3D" id="1.10.10.10">
    <property type="entry name" value="Winged helix-like DNA-binding domain superfamily/Winged helix DNA-binding domain"/>
    <property type="match status" value="1"/>
</dbReference>
<dbReference type="Pfam" id="PF00126">
    <property type="entry name" value="HTH_1"/>
    <property type="match status" value="1"/>
</dbReference>